<feature type="domain" description="HTH cro/C1-type" evidence="2">
    <location>
        <begin position="2"/>
        <end position="52"/>
    </location>
</feature>
<dbReference type="Gene3D" id="1.10.260.40">
    <property type="entry name" value="lambda repressor-like DNA-binding domains"/>
    <property type="match status" value="1"/>
</dbReference>
<feature type="region of interest" description="Disordered" evidence="1">
    <location>
        <begin position="109"/>
        <end position="129"/>
    </location>
</feature>
<reference evidence="4" key="1">
    <citation type="journal article" date="2019" name="Int. J. Syst. Evol. Microbiol.">
        <title>The Global Catalogue of Microorganisms (GCM) 10K type strain sequencing project: providing services to taxonomists for standard genome sequencing and annotation.</title>
        <authorList>
            <consortium name="The Broad Institute Genomics Platform"/>
            <consortium name="The Broad Institute Genome Sequencing Center for Infectious Disease"/>
            <person name="Wu L."/>
            <person name="Ma J."/>
        </authorList>
    </citation>
    <scope>NUCLEOTIDE SEQUENCE [LARGE SCALE GENOMIC DNA]</scope>
    <source>
        <strain evidence="4">NBRC 102407</strain>
    </source>
</reference>
<dbReference type="InterPro" id="IPR001387">
    <property type="entry name" value="Cro/C1-type_HTH"/>
</dbReference>
<dbReference type="Proteomes" id="UP001157167">
    <property type="component" value="Unassembled WGS sequence"/>
</dbReference>
<gene>
    <name evidence="3" type="ORF">GCM10007933_15920</name>
</gene>
<evidence type="ECO:0000313" key="4">
    <source>
        <dbReference type="Proteomes" id="UP001157167"/>
    </source>
</evidence>
<protein>
    <recommendedName>
        <fullName evidence="2">HTH cro/C1-type domain-containing protein</fullName>
    </recommendedName>
</protein>
<name>A0ABQ6FA48_9RHOO</name>
<sequence>MRHGIRQNELAELIGYDQTYISALEVGLKGPPTPEFVDKLVEGLALSRTEEAALRSAAEVSDRKLVLDADSHPEIYLMLAALKRRLRELHPAQARMIRELVDLPDTVRQQEHEPVKRLRRRKTEEDARM</sequence>
<proteinExistence type="predicted"/>
<dbReference type="CDD" id="cd00093">
    <property type="entry name" value="HTH_XRE"/>
    <property type="match status" value="1"/>
</dbReference>
<dbReference type="EMBL" id="BSPX01000019">
    <property type="protein sequence ID" value="GLT22134.1"/>
    <property type="molecule type" value="Genomic_DNA"/>
</dbReference>
<comment type="caution">
    <text evidence="3">The sequence shown here is derived from an EMBL/GenBank/DDBJ whole genome shotgun (WGS) entry which is preliminary data.</text>
</comment>
<keyword evidence="4" id="KW-1185">Reference proteome</keyword>
<evidence type="ECO:0000259" key="2">
    <source>
        <dbReference type="PROSITE" id="PS50943"/>
    </source>
</evidence>
<accession>A0ABQ6FA48</accession>
<dbReference type="SUPFAM" id="SSF47413">
    <property type="entry name" value="lambda repressor-like DNA-binding domains"/>
    <property type="match status" value="1"/>
</dbReference>
<dbReference type="Pfam" id="PF01381">
    <property type="entry name" value="HTH_3"/>
    <property type="match status" value="1"/>
</dbReference>
<evidence type="ECO:0000313" key="3">
    <source>
        <dbReference type="EMBL" id="GLT22134.1"/>
    </source>
</evidence>
<dbReference type="PROSITE" id="PS50943">
    <property type="entry name" value="HTH_CROC1"/>
    <property type="match status" value="1"/>
</dbReference>
<dbReference type="InterPro" id="IPR010982">
    <property type="entry name" value="Lambda_DNA-bd_dom_sf"/>
</dbReference>
<evidence type="ECO:0000256" key="1">
    <source>
        <dbReference type="SAM" id="MobiDB-lite"/>
    </source>
</evidence>
<organism evidence="3 4">
    <name type="scientific">Zoogloea oryzae</name>
    <dbReference type="NCBI Taxonomy" id="310767"/>
    <lineage>
        <taxon>Bacteria</taxon>
        <taxon>Pseudomonadati</taxon>
        <taxon>Pseudomonadota</taxon>
        <taxon>Betaproteobacteria</taxon>
        <taxon>Rhodocyclales</taxon>
        <taxon>Zoogloeaceae</taxon>
        <taxon>Zoogloea</taxon>
    </lineage>
</organism>